<dbReference type="Gene3D" id="3.40.50.300">
    <property type="entry name" value="P-loop containing nucleotide triphosphate hydrolases"/>
    <property type="match status" value="1"/>
</dbReference>
<dbReference type="InterPro" id="IPR003959">
    <property type="entry name" value="ATPase_AAA_core"/>
</dbReference>
<feature type="compositionally biased region" description="Basic and acidic residues" evidence="1">
    <location>
        <begin position="704"/>
        <end position="715"/>
    </location>
</feature>
<dbReference type="InterPro" id="IPR027417">
    <property type="entry name" value="P-loop_NTPase"/>
</dbReference>
<evidence type="ECO:0000313" key="3">
    <source>
        <dbReference type="EMBL" id="KEZ40862.1"/>
    </source>
</evidence>
<dbReference type="AlphaFoldDB" id="A0A084G0K0"/>
<gene>
    <name evidence="3" type="ORF">SAPIO_CDS7916</name>
</gene>
<dbReference type="InterPro" id="IPR003593">
    <property type="entry name" value="AAA+_ATPase"/>
</dbReference>
<dbReference type="SMART" id="SM00382">
    <property type="entry name" value="AAA"/>
    <property type="match status" value="1"/>
</dbReference>
<feature type="compositionally biased region" description="Basic and acidic residues" evidence="1">
    <location>
        <begin position="75"/>
        <end position="86"/>
    </location>
</feature>
<feature type="compositionally biased region" description="Low complexity" evidence="1">
    <location>
        <begin position="51"/>
        <end position="63"/>
    </location>
</feature>
<feature type="region of interest" description="Disordered" evidence="1">
    <location>
        <begin position="1190"/>
        <end position="1220"/>
    </location>
</feature>
<reference evidence="3 4" key="1">
    <citation type="journal article" date="2014" name="Genome Announc.">
        <title>Draft genome sequence of the pathogenic fungus Scedosporium apiospermum.</title>
        <authorList>
            <person name="Vandeputte P."/>
            <person name="Ghamrawi S."/>
            <person name="Rechenmann M."/>
            <person name="Iltis A."/>
            <person name="Giraud S."/>
            <person name="Fleury M."/>
            <person name="Thornton C."/>
            <person name="Delhaes L."/>
            <person name="Meyer W."/>
            <person name="Papon N."/>
            <person name="Bouchara J.P."/>
        </authorList>
    </citation>
    <scope>NUCLEOTIDE SEQUENCE [LARGE SCALE GENOMIC DNA]</scope>
    <source>
        <strain evidence="3 4">IHEM 14462</strain>
    </source>
</reference>
<dbReference type="GO" id="GO:0016887">
    <property type="term" value="F:ATP hydrolysis activity"/>
    <property type="evidence" value="ECO:0007669"/>
    <property type="project" value="InterPro"/>
</dbReference>
<comment type="caution">
    <text evidence="3">The sequence shown here is derived from an EMBL/GenBank/DDBJ whole genome shotgun (WGS) entry which is preliminary data.</text>
</comment>
<feature type="region of interest" description="Disordered" evidence="1">
    <location>
        <begin position="693"/>
        <end position="724"/>
    </location>
</feature>
<evidence type="ECO:0000259" key="2">
    <source>
        <dbReference type="SMART" id="SM00382"/>
    </source>
</evidence>
<dbReference type="GO" id="GO:0005634">
    <property type="term" value="C:nucleus"/>
    <property type="evidence" value="ECO:0007669"/>
    <property type="project" value="TreeGrafter"/>
</dbReference>
<name>A0A084G0K0_PSEDA</name>
<feature type="domain" description="AAA+ ATPase" evidence="2">
    <location>
        <begin position="599"/>
        <end position="797"/>
    </location>
</feature>
<dbReference type="Proteomes" id="UP000028545">
    <property type="component" value="Unassembled WGS sequence"/>
</dbReference>
<dbReference type="VEuPathDB" id="FungiDB:SAPIO_CDS7916"/>
<dbReference type="RefSeq" id="XP_016640661.1">
    <property type="nucleotide sequence ID" value="XM_016789681.1"/>
</dbReference>
<dbReference type="KEGG" id="sapo:SAPIO_CDS7916"/>
<dbReference type="CDD" id="cd00009">
    <property type="entry name" value="AAA"/>
    <property type="match status" value="1"/>
</dbReference>
<dbReference type="PANTHER" id="PTHR23389">
    <property type="entry name" value="CHROMOSOME TRANSMISSION FIDELITY FACTOR 18"/>
    <property type="match status" value="1"/>
</dbReference>
<dbReference type="OMA" id="RNHLVQQ"/>
<feature type="region of interest" description="Disordered" evidence="1">
    <location>
        <begin position="232"/>
        <end position="309"/>
    </location>
</feature>
<feature type="compositionally biased region" description="Basic and acidic residues" evidence="1">
    <location>
        <begin position="1190"/>
        <end position="1201"/>
    </location>
</feature>
<proteinExistence type="predicted"/>
<feature type="region of interest" description="Disordered" evidence="1">
    <location>
        <begin position="1"/>
        <end position="210"/>
    </location>
</feature>
<dbReference type="HOGENOM" id="CLU_003721_0_0_1"/>
<dbReference type="EMBL" id="JOWA01000113">
    <property type="protein sequence ID" value="KEZ40862.1"/>
    <property type="molecule type" value="Genomic_DNA"/>
</dbReference>
<dbReference type="SUPFAM" id="SSF52540">
    <property type="entry name" value="P-loop containing nucleoside triphosphate hydrolases"/>
    <property type="match status" value="1"/>
</dbReference>
<evidence type="ECO:0000313" key="4">
    <source>
        <dbReference type="Proteomes" id="UP000028545"/>
    </source>
</evidence>
<accession>A0A084G0K0</accession>
<protein>
    <submittedName>
        <fullName evidence="3">ATPase</fullName>
    </submittedName>
</protein>
<dbReference type="GO" id="GO:0005524">
    <property type="term" value="F:ATP binding"/>
    <property type="evidence" value="ECO:0007669"/>
    <property type="project" value="InterPro"/>
</dbReference>
<sequence length="1220" mass="132224">MTALTCPAMISPMAEEQPLRKLHPFFTGERPPTQAFTSQNGAPLEITENAPTPTTPDVTSDSTAKGTRPRKRRKTDAGDKSLEEKGRRTRRKVTGSLDSAAIASIGSNSPEPGAVVSNLVCNASPDPNAIPPTEPDSTIPPKVPHETLSNPPLNGTPSTETKSSKKIIKFNPKTGTLGSPPKPKPKCESVVASASDSSSTGRKGKRKSLVIRIKYGHDDESRERLGGQIEQILVQPANAAQPANVSKQTPKSHTTGTPKPTHPFFSGKPKKAGLAAGSPNAADTPAKPPRQVIFSSTPCSPKRPRAAPPKQGLTFGIKSAGLKVPGAALPLWPPQGMAHIRALDFDCSTRVPPPQQHSFPQRKSKGYAVSLSDSESILQSTARTINFSSILASLRQANSYDIPPPPPELRLPQKHFETGPKIQRRIKPHLKTHHGPSRPRPSIVDSSDDELGHQVHPAINKLFTSLKSSLSAYDRSDCESSCWAQKYAPQTTAEVLQAGKECTLLREWLLNLKVQSVDTGATPDAGPRGKALKAGGVPGKKKKKRAKLDGFIVSSDDEADELDEISDSENNWMSPKGKGSAKTVIRCGDLAAKAKDSRLTNAVVISGPHGCGKTAAVYAIARELDYEVFEINASSRRSGKDVIEKVGDMTRNHLVQQQRNGLKGTEGGNDTDADETALDVKSGKQRTMAAFFKPKTTPVAKPEPQAKDLGDKPEAPAKATQSSKSQKQSLILLEEVDILYEEDKQFWTTIVTLIAQSKRPFIMTCNDESLVPLQSLSLHGIFRFNAPPTDLAVDAMLLVAANEGHVLERRAVEDLYLMRSKDFRASLADLNYWCQIGVGDRRGGMDWFYSRWPKGSDLDENGDVVRVISEGTYRAGMSCFGRDVIASCLTQEEVEEELVNQTWESWGVSCDAFLQAKNPKAFVACNPDDASSRVGKRTIEGLAAFEDLAESMSAADLLANGGFGQGFKERIDPTLPDITSRARDDYILGRTLLDAPLLVYHRLLSNYISTAGKCLARETFRKLNENETIAHTLPPLNEASAVSNIRAAVGEHQDCQAINRMDMSLAFDPIAASDKFPTSAVGYLDPSVFDRTMNMIVLDVAPFVRTIVAFDERLKKERLRLGTLLSENGGGPQRPAKRMRQTRSAMSALEGGSRSTTRREKYFAADINPYLVSRTGGKAWQTALDEVLEREAQDARSKAAEEGDTDATLSAGEDSVGSGA</sequence>
<feature type="region of interest" description="Disordered" evidence="1">
    <location>
        <begin position="1125"/>
        <end position="1154"/>
    </location>
</feature>
<feature type="compositionally biased region" description="Polar residues" evidence="1">
    <location>
        <begin position="241"/>
        <end position="258"/>
    </location>
</feature>
<dbReference type="GeneID" id="27726988"/>
<feature type="compositionally biased region" description="Low complexity" evidence="1">
    <location>
        <begin position="189"/>
        <end position="201"/>
    </location>
</feature>
<evidence type="ECO:0000256" key="1">
    <source>
        <dbReference type="SAM" id="MobiDB-lite"/>
    </source>
</evidence>
<dbReference type="PANTHER" id="PTHR23389:SF21">
    <property type="entry name" value="ATPASE FAMILY AAA DOMAIN-CONTAINING PROTEIN 5"/>
    <property type="match status" value="1"/>
</dbReference>
<keyword evidence="4" id="KW-1185">Reference proteome</keyword>
<dbReference type="Pfam" id="PF00004">
    <property type="entry name" value="AAA"/>
    <property type="match status" value="1"/>
</dbReference>
<dbReference type="GO" id="GO:0003677">
    <property type="term" value="F:DNA binding"/>
    <property type="evidence" value="ECO:0007669"/>
    <property type="project" value="TreeGrafter"/>
</dbReference>
<feature type="region of interest" description="Disordered" evidence="1">
    <location>
        <begin position="430"/>
        <end position="450"/>
    </location>
</feature>
<organism evidence="3 4">
    <name type="scientific">Pseudallescheria apiosperma</name>
    <name type="common">Scedosporium apiospermum</name>
    <dbReference type="NCBI Taxonomy" id="563466"/>
    <lineage>
        <taxon>Eukaryota</taxon>
        <taxon>Fungi</taxon>
        <taxon>Dikarya</taxon>
        <taxon>Ascomycota</taxon>
        <taxon>Pezizomycotina</taxon>
        <taxon>Sordariomycetes</taxon>
        <taxon>Hypocreomycetidae</taxon>
        <taxon>Microascales</taxon>
        <taxon>Microascaceae</taxon>
        <taxon>Scedosporium</taxon>
    </lineage>
</organism>
<dbReference type="OrthoDB" id="9996895at2759"/>
<feature type="compositionally biased region" description="Polar residues" evidence="1">
    <location>
        <begin position="147"/>
        <end position="161"/>
    </location>
</feature>